<dbReference type="PROSITE" id="PS50404">
    <property type="entry name" value="GST_NTER"/>
    <property type="match status" value="1"/>
</dbReference>
<protein>
    <submittedName>
        <fullName evidence="2">Glutathione S-transferase family protein</fullName>
    </submittedName>
</protein>
<keyword evidence="3" id="KW-1185">Reference proteome</keyword>
<evidence type="ECO:0000313" key="3">
    <source>
        <dbReference type="Proteomes" id="UP001164020"/>
    </source>
</evidence>
<dbReference type="InterPro" id="IPR036249">
    <property type="entry name" value="Thioredoxin-like_sf"/>
</dbReference>
<dbReference type="PANTHER" id="PTHR42673:SF4">
    <property type="entry name" value="MALEYLACETOACETATE ISOMERASE"/>
    <property type="match status" value="1"/>
</dbReference>
<keyword evidence="2" id="KW-0614">Plasmid</keyword>
<name>A0ABY7BU06_9HYPH</name>
<dbReference type="Gene3D" id="3.40.30.10">
    <property type="entry name" value="Glutaredoxin"/>
    <property type="match status" value="1"/>
</dbReference>
<gene>
    <name evidence="2" type="ORF">OH818_01015</name>
</gene>
<dbReference type="EMBL" id="CP114028">
    <property type="protein sequence ID" value="WAP66767.1"/>
    <property type="molecule type" value="Genomic_DNA"/>
</dbReference>
<evidence type="ECO:0000313" key="2">
    <source>
        <dbReference type="EMBL" id="WAP66767.1"/>
    </source>
</evidence>
<dbReference type="Proteomes" id="UP001164020">
    <property type="component" value="Plasmid unnamed1"/>
</dbReference>
<feature type="domain" description="GST N-terminal" evidence="1">
    <location>
        <begin position="3"/>
        <end position="84"/>
    </location>
</feature>
<evidence type="ECO:0000259" key="1">
    <source>
        <dbReference type="PROSITE" id="PS50404"/>
    </source>
</evidence>
<accession>A0ABY7BU06</accession>
<dbReference type="RefSeq" id="WP_268879213.1">
    <property type="nucleotide sequence ID" value="NZ_CP114028.1"/>
</dbReference>
<proteinExistence type="predicted"/>
<reference evidence="2" key="1">
    <citation type="submission" date="2022-12" db="EMBL/GenBank/DDBJ databases">
        <title>Jiella pelagia sp. nov., isolated from phosphonate enriched culture of Northwest Pacific surface seawater.</title>
        <authorList>
            <person name="Shin D.Y."/>
            <person name="Hwang C.Y."/>
        </authorList>
    </citation>
    <scope>NUCLEOTIDE SEQUENCE</scope>
    <source>
        <strain evidence="2">HL-NP1</strain>
        <plasmid evidence="2">unnamed1</plasmid>
    </source>
</reference>
<organism evidence="2 3">
    <name type="scientific">Jiella pelagia</name>
    <dbReference type="NCBI Taxonomy" id="2986949"/>
    <lineage>
        <taxon>Bacteria</taxon>
        <taxon>Pseudomonadati</taxon>
        <taxon>Pseudomonadota</taxon>
        <taxon>Alphaproteobacteria</taxon>
        <taxon>Hyphomicrobiales</taxon>
        <taxon>Aurantimonadaceae</taxon>
        <taxon>Jiella</taxon>
    </lineage>
</organism>
<dbReference type="PANTHER" id="PTHR42673">
    <property type="entry name" value="MALEYLACETOACETATE ISOMERASE"/>
    <property type="match status" value="1"/>
</dbReference>
<dbReference type="InterPro" id="IPR004045">
    <property type="entry name" value="Glutathione_S-Trfase_N"/>
</dbReference>
<dbReference type="CDD" id="cd03205">
    <property type="entry name" value="GST_C_6"/>
    <property type="match status" value="1"/>
</dbReference>
<dbReference type="Pfam" id="PF13410">
    <property type="entry name" value="GST_C_2"/>
    <property type="match status" value="1"/>
</dbReference>
<dbReference type="Gene3D" id="1.20.1050.10">
    <property type="match status" value="1"/>
</dbReference>
<dbReference type="InterPro" id="IPR036282">
    <property type="entry name" value="Glutathione-S-Trfase_C_sf"/>
</dbReference>
<dbReference type="SUPFAM" id="SSF52833">
    <property type="entry name" value="Thioredoxin-like"/>
    <property type="match status" value="1"/>
</dbReference>
<dbReference type="SUPFAM" id="SSF47616">
    <property type="entry name" value="GST C-terminal domain-like"/>
    <property type="match status" value="1"/>
</dbReference>
<sequence length="199" mass="21595">MTDPMVLLYAEASPFARKVRIVAAEVGISLSLTAVHASPLAGRTDVTQVNPLGKIPALVVPEIGVLYDSSVICRYLGQETDLYPAGSEGWRALRREALADGLMEAALLARYETTLRPEALRWQDWIDGQVSKIRNALVAMEAEISPSGTFDIGNIATACALGYLDFRFAALDWRKSHPGLADFAATLHQRPSVRESAPS</sequence>
<dbReference type="Pfam" id="PF13409">
    <property type="entry name" value="GST_N_2"/>
    <property type="match status" value="1"/>
</dbReference>
<geneLocation type="plasmid" evidence="2 3">
    <name>unnamed1</name>
</geneLocation>